<evidence type="ECO:0000313" key="3">
    <source>
        <dbReference type="EMBL" id="CEM55156.1"/>
    </source>
</evidence>
<dbReference type="AlphaFoldDB" id="A0A0G4IDJ2"/>
<protein>
    <recommendedName>
        <fullName evidence="2">C2H2-type domain-containing protein</fullName>
    </recommendedName>
</protein>
<feature type="region of interest" description="Disordered" evidence="1">
    <location>
        <begin position="1"/>
        <end position="35"/>
    </location>
</feature>
<gene>
    <name evidence="3" type="ORF">Cvel_13311</name>
</gene>
<dbReference type="VEuPathDB" id="CryptoDB:Cvel_13311"/>
<evidence type="ECO:0000256" key="1">
    <source>
        <dbReference type="SAM" id="MobiDB-lite"/>
    </source>
</evidence>
<reference evidence="3" key="1">
    <citation type="submission" date="2014-11" db="EMBL/GenBank/DDBJ databases">
        <authorList>
            <person name="Otto D Thomas"/>
            <person name="Naeem Raeece"/>
        </authorList>
    </citation>
    <scope>NUCLEOTIDE SEQUENCE</scope>
</reference>
<proteinExistence type="predicted"/>
<name>A0A0G4IDJ2_9ALVE</name>
<feature type="region of interest" description="Disordered" evidence="1">
    <location>
        <begin position="443"/>
        <end position="609"/>
    </location>
</feature>
<accession>A0A0G4IDJ2</accession>
<feature type="compositionally biased region" description="Low complexity" evidence="1">
    <location>
        <begin position="454"/>
        <end position="479"/>
    </location>
</feature>
<feature type="region of interest" description="Disordered" evidence="1">
    <location>
        <begin position="60"/>
        <end position="81"/>
    </location>
</feature>
<sequence>MDRFGESGMRSLSSCEPRRVGREGNDSHSAGRQVVPTSEADTFYRACHLRISFAEIGKVSGGPVTSEAAPPTEGGGEMSDSLPGCFPALSREADGPPSASAQWALWSKFVPGTEKGGLGTGKAKLRESRQRRAALWAQFAVISKCLMPDLHVMQDGTGPLIVRCRPDRVFEEGGFLTVAVGDGRYRTEEIREWTGLNRREFTPVIDKAQQVREKEEMDCAVAGLVEAWGSLTLDTNGSPMFLPTATLQAWLTQALQSLSEEDRRVCAGKGRGGYQPSQQPLETFWLTEFLQQINCPGLYIQPFLVAKDYPRGDSSVELPSTPALDLDPRGHVVSRILKGETEREAVARLNADTFRCTLCAWKCSSSHKVKEHVRTDMHQKNLRNPPPPIPASRVVAAVLPEIVSDRMARVGGCLWRPTTPIVPPSTSRRTVKNFVSIRLHTKSPPLSSALSGTLSPESEGGRGSESLSSSGERASSHSAQPDKPGGPEGLQSSAGEAESAANPSQRVNRPRRGITAPFQRRAPQPEDSEKDRNPDLAGKRRAPHSGREESGIDGNAKEEPCQVHGERKRLRMKAVGDEEGGEKKEKEEQGEAREADGQGSVPCGEEEKCDEGIHRLLLHRWLINR</sequence>
<dbReference type="EMBL" id="CDMZ01005847">
    <property type="protein sequence ID" value="CEM55156.1"/>
    <property type="molecule type" value="Genomic_DNA"/>
</dbReference>
<feature type="compositionally biased region" description="Basic and acidic residues" evidence="1">
    <location>
        <begin position="545"/>
        <end position="565"/>
    </location>
</feature>
<evidence type="ECO:0000259" key="2">
    <source>
        <dbReference type="PROSITE" id="PS00028"/>
    </source>
</evidence>
<organism evidence="3">
    <name type="scientific">Chromera velia CCMP2878</name>
    <dbReference type="NCBI Taxonomy" id="1169474"/>
    <lineage>
        <taxon>Eukaryota</taxon>
        <taxon>Sar</taxon>
        <taxon>Alveolata</taxon>
        <taxon>Colpodellida</taxon>
        <taxon>Chromeraceae</taxon>
        <taxon>Chromera</taxon>
    </lineage>
</organism>
<feature type="compositionally biased region" description="Basic and acidic residues" evidence="1">
    <location>
        <begin position="581"/>
        <end position="596"/>
    </location>
</feature>
<feature type="compositionally biased region" description="Basic and acidic residues" evidence="1">
    <location>
        <begin position="523"/>
        <end position="538"/>
    </location>
</feature>
<feature type="compositionally biased region" description="Polar residues" evidence="1">
    <location>
        <begin position="444"/>
        <end position="453"/>
    </location>
</feature>
<dbReference type="InterPro" id="IPR013087">
    <property type="entry name" value="Znf_C2H2_type"/>
</dbReference>
<feature type="compositionally biased region" description="Basic and acidic residues" evidence="1">
    <location>
        <begin position="16"/>
        <end position="26"/>
    </location>
</feature>
<dbReference type="PROSITE" id="PS00028">
    <property type="entry name" value="ZINC_FINGER_C2H2_1"/>
    <property type="match status" value="1"/>
</dbReference>
<feature type="domain" description="C2H2-type" evidence="2">
    <location>
        <begin position="356"/>
        <end position="378"/>
    </location>
</feature>